<reference evidence="3" key="1">
    <citation type="submission" date="2016-06" db="UniProtKB">
        <authorList>
            <consortium name="WormBaseParasite"/>
        </authorList>
    </citation>
    <scope>IDENTIFICATION</scope>
</reference>
<evidence type="ECO:0000313" key="1">
    <source>
        <dbReference type="EMBL" id="VDK75850.1"/>
    </source>
</evidence>
<sequence>MFSPEDRIHFYLQTALTIILRLQIVEDLTAEDRSLTQAINRQKLNKILTMCLMAIEIYPENIFAKYFLFCPKSILSKVATVELARMDGNSEKYTGALGKLQEYAYKWMERVKNEKLFAFAAWGYLCGCRRAISALFHATLKYLFTLSPGSHSLIQFIE</sequence>
<evidence type="ECO:0000313" key="2">
    <source>
        <dbReference type="Proteomes" id="UP000271098"/>
    </source>
</evidence>
<dbReference type="EMBL" id="UYRT01032880">
    <property type="protein sequence ID" value="VDK75850.1"/>
    <property type="molecule type" value="Genomic_DNA"/>
</dbReference>
<dbReference type="Proteomes" id="UP000271098">
    <property type="component" value="Unassembled WGS sequence"/>
</dbReference>
<dbReference type="AlphaFoldDB" id="A0A183DLT6"/>
<dbReference type="OrthoDB" id="5854831at2759"/>
<keyword evidence="2" id="KW-1185">Reference proteome</keyword>
<protein>
    <submittedName>
        <fullName evidence="3">NR LBD domain-containing protein</fullName>
    </submittedName>
</protein>
<gene>
    <name evidence="1" type="ORF">GPUH_LOCUS9677</name>
</gene>
<proteinExistence type="predicted"/>
<name>A0A183DLT6_9BILA</name>
<reference evidence="1 2" key="2">
    <citation type="submission" date="2018-11" db="EMBL/GenBank/DDBJ databases">
        <authorList>
            <consortium name="Pathogen Informatics"/>
        </authorList>
    </citation>
    <scope>NUCLEOTIDE SEQUENCE [LARGE SCALE GENOMIC DNA]</scope>
</reference>
<accession>A0A183DLT6</accession>
<evidence type="ECO:0000313" key="3">
    <source>
        <dbReference type="WBParaSite" id="GPUH_0000968801-mRNA-1"/>
    </source>
</evidence>
<dbReference type="WBParaSite" id="GPUH_0000968801-mRNA-1">
    <property type="protein sequence ID" value="GPUH_0000968801-mRNA-1"/>
    <property type="gene ID" value="GPUH_0000968801"/>
</dbReference>
<organism evidence="3">
    <name type="scientific">Gongylonema pulchrum</name>
    <dbReference type="NCBI Taxonomy" id="637853"/>
    <lineage>
        <taxon>Eukaryota</taxon>
        <taxon>Metazoa</taxon>
        <taxon>Ecdysozoa</taxon>
        <taxon>Nematoda</taxon>
        <taxon>Chromadorea</taxon>
        <taxon>Rhabditida</taxon>
        <taxon>Spirurina</taxon>
        <taxon>Spiruromorpha</taxon>
        <taxon>Spiruroidea</taxon>
        <taxon>Gongylonematidae</taxon>
        <taxon>Gongylonema</taxon>
    </lineage>
</organism>